<keyword evidence="1" id="KW-1133">Transmembrane helix</keyword>
<feature type="transmembrane region" description="Helical" evidence="1">
    <location>
        <begin position="6"/>
        <end position="27"/>
    </location>
</feature>
<evidence type="ECO:0000313" key="2">
    <source>
        <dbReference type="EMBL" id="MBX35153.1"/>
    </source>
</evidence>
<protein>
    <submittedName>
        <fullName evidence="2">Uncharacterized protein</fullName>
    </submittedName>
</protein>
<name>A0A2P2MY50_RHIMU</name>
<reference evidence="2" key="1">
    <citation type="submission" date="2018-02" db="EMBL/GenBank/DDBJ databases">
        <title>Rhizophora mucronata_Transcriptome.</title>
        <authorList>
            <person name="Meera S.P."/>
            <person name="Sreeshan A."/>
            <person name="Augustine A."/>
        </authorList>
    </citation>
    <scope>NUCLEOTIDE SEQUENCE</scope>
    <source>
        <tissue evidence="2">Leaf</tissue>
    </source>
</reference>
<keyword evidence="1" id="KW-0812">Transmembrane</keyword>
<dbReference type="AlphaFoldDB" id="A0A2P2MY50"/>
<evidence type="ECO:0000256" key="1">
    <source>
        <dbReference type="SAM" id="Phobius"/>
    </source>
</evidence>
<keyword evidence="1" id="KW-0472">Membrane</keyword>
<organism evidence="2">
    <name type="scientific">Rhizophora mucronata</name>
    <name type="common">Asiatic mangrove</name>
    <dbReference type="NCBI Taxonomy" id="61149"/>
    <lineage>
        <taxon>Eukaryota</taxon>
        <taxon>Viridiplantae</taxon>
        <taxon>Streptophyta</taxon>
        <taxon>Embryophyta</taxon>
        <taxon>Tracheophyta</taxon>
        <taxon>Spermatophyta</taxon>
        <taxon>Magnoliopsida</taxon>
        <taxon>eudicotyledons</taxon>
        <taxon>Gunneridae</taxon>
        <taxon>Pentapetalae</taxon>
        <taxon>rosids</taxon>
        <taxon>fabids</taxon>
        <taxon>Malpighiales</taxon>
        <taxon>Rhizophoraceae</taxon>
        <taxon>Rhizophora</taxon>
    </lineage>
</organism>
<accession>A0A2P2MY50</accession>
<proteinExistence type="predicted"/>
<sequence length="28" mass="3416">MQFPVYTKFHFFIKSNFMLSLVFGLFIL</sequence>
<dbReference type="EMBL" id="GGEC01054669">
    <property type="protein sequence ID" value="MBX35153.1"/>
    <property type="molecule type" value="Transcribed_RNA"/>
</dbReference>